<reference evidence="2" key="2">
    <citation type="submission" date="2004-02" db="EMBL/GenBank/DDBJ databases">
        <authorList>
            <consortium name="Genoscope"/>
            <consortium name="Whitehead Institute Centre for Genome Research"/>
        </authorList>
    </citation>
    <scope>NUCLEOTIDE SEQUENCE</scope>
</reference>
<feature type="region of interest" description="Disordered" evidence="1">
    <location>
        <begin position="82"/>
        <end position="112"/>
    </location>
</feature>
<sequence>MKSSQRKSVKEKDMEDENSPEFLRWQVKVLLSKNLKDRHQFVDQAVKQEEIRKGLENEIEALKAELQTVKEERRSLKDRLQVSLNNEETAKRTGWSRWTPSPLPEKSTTSSY</sequence>
<dbReference type="KEGG" id="tng:GSTEN00023284G001"/>
<evidence type="ECO:0000313" key="2">
    <source>
        <dbReference type="EMBL" id="CAG03755.1"/>
    </source>
</evidence>
<dbReference type="OrthoDB" id="10600630at2759"/>
<evidence type="ECO:0000256" key="1">
    <source>
        <dbReference type="SAM" id="MobiDB-lite"/>
    </source>
</evidence>
<dbReference type="EMBL" id="CAAE01014728">
    <property type="protein sequence ID" value="CAG03755.1"/>
    <property type="molecule type" value="Genomic_DNA"/>
</dbReference>
<accession>Q4S6H7</accession>
<proteinExistence type="predicted"/>
<organism evidence="2">
    <name type="scientific">Tetraodon nigroviridis</name>
    <name type="common">Spotted green pufferfish</name>
    <name type="synonym">Chelonodon nigroviridis</name>
    <dbReference type="NCBI Taxonomy" id="99883"/>
    <lineage>
        <taxon>Eukaryota</taxon>
        <taxon>Metazoa</taxon>
        <taxon>Chordata</taxon>
        <taxon>Craniata</taxon>
        <taxon>Vertebrata</taxon>
        <taxon>Euteleostomi</taxon>
        <taxon>Actinopterygii</taxon>
        <taxon>Neopterygii</taxon>
        <taxon>Teleostei</taxon>
        <taxon>Neoteleostei</taxon>
        <taxon>Acanthomorphata</taxon>
        <taxon>Eupercaria</taxon>
        <taxon>Tetraodontiformes</taxon>
        <taxon>Tetradontoidea</taxon>
        <taxon>Tetraodontidae</taxon>
        <taxon>Tetraodon</taxon>
    </lineage>
</organism>
<comment type="caution">
    <text evidence="2">The sequence shown here is derived from an EMBL/GenBank/DDBJ whole genome shotgun (WGS) entry which is preliminary data.</text>
</comment>
<gene>
    <name evidence="2" type="ORF">GSTENG00023284001</name>
</gene>
<dbReference type="AlphaFoldDB" id="Q4S6H7"/>
<name>Q4S6H7_TETNG</name>
<protein>
    <submittedName>
        <fullName evidence="2">(spotted green pufferfish) hypothetical protein</fullName>
    </submittedName>
</protein>
<reference evidence="2" key="1">
    <citation type="journal article" date="2004" name="Nature">
        <title>Genome duplication in the teleost fish Tetraodon nigroviridis reveals the early vertebrate proto-karyotype.</title>
        <authorList>
            <person name="Jaillon O."/>
            <person name="Aury J.-M."/>
            <person name="Brunet F."/>
            <person name="Petit J.-L."/>
            <person name="Stange-Thomann N."/>
            <person name="Mauceli E."/>
            <person name="Bouneau L."/>
            <person name="Fischer C."/>
            <person name="Ozouf-Costaz C."/>
            <person name="Bernot A."/>
            <person name="Nicaud S."/>
            <person name="Jaffe D."/>
            <person name="Fisher S."/>
            <person name="Lutfalla G."/>
            <person name="Dossat C."/>
            <person name="Segurens B."/>
            <person name="Dasilva C."/>
            <person name="Salanoubat M."/>
            <person name="Levy M."/>
            <person name="Boudet N."/>
            <person name="Castellano S."/>
            <person name="Anthouard V."/>
            <person name="Jubin C."/>
            <person name="Castelli V."/>
            <person name="Katinka M."/>
            <person name="Vacherie B."/>
            <person name="Biemont C."/>
            <person name="Skalli Z."/>
            <person name="Cattolico L."/>
            <person name="Poulain J."/>
            <person name="De Berardinis V."/>
            <person name="Cruaud C."/>
            <person name="Duprat S."/>
            <person name="Brottier P."/>
            <person name="Coutanceau J.-P."/>
            <person name="Gouzy J."/>
            <person name="Parra G."/>
            <person name="Lardier G."/>
            <person name="Chapple C."/>
            <person name="McKernan K.J."/>
            <person name="McEwan P."/>
            <person name="Bosak S."/>
            <person name="Kellis M."/>
            <person name="Volff J.-N."/>
            <person name="Guigo R."/>
            <person name="Zody M.C."/>
            <person name="Mesirov J."/>
            <person name="Lindblad-Toh K."/>
            <person name="Birren B."/>
            <person name="Nusbaum C."/>
            <person name="Kahn D."/>
            <person name="Robinson-Rechavi M."/>
            <person name="Laudet V."/>
            <person name="Schachter V."/>
            <person name="Quetier F."/>
            <person name="Saurin W."/>
            <person name="Scarpelli C."/>
            <person name="Wincker P."/>
            <person name="Lander E.S."/>
            <person name="Weissenbach J."/>
            <person name="Roest Crollius H."/>
        </authorList>
    </citation>
    <scope>NUCLEOTIDE SEQUENCE [LARGE SCALE GENOMIC DNA]</scope>
</reference>